<dbReference type="Gene3D" id="3.40.30.10">
    <property type="entry name" value="Glutaredoxin"/>
    <property type="match status" value="1"/>
</dbReference>
<organism evidence="4 5">
    <name type="scientific">candidate division WWE3 bacterium RIFCSPHIGHO2_02_FULL_38_14</name>
    <dbReference type="NCBI Taxonomy" id="1802620"/>
    <lineage>
        <taxon>Bacteria</taxon>
        <taxon>Katanobacteria</taxon>
    </lineage>
</organism>
<reference evidence="4 5" key="1">
    <citation type="journal article" date="2016" name="Nat. Commun.">
        <title>Thousands of microbial genomes shed light on interconnected biogeochemical processes in an aquifer system.</title>
        <authorList>
            <person name="Anantharaman K."/>
            <person name="Brown C.T."/>
            <person name="Hug L.A."/>
            <person name="Sharon I."/>
            <person name="Castelle C.J."/>
            <person name="Probst A.J."/>
            <person name="Thomas B.C."/>
            <person name="Singh A."/>
            <person name="Wilkins M.J."/>
            <person name="Karaoz U."/>
            <person name="Brodie E.L."/>
            <person name="Williams K.H."/>
            <person name="Hubbard S.S."/>
            <person name="Banfield J.F."/>
        </authorList>
    </citation>
    <scope>NUCLEOTIDE SEQUENCE [LARGE SCALE GENOMIC DNA]</scope>
</reference>
<dbReference type="InterPro" id="IPR036249">
    <property type="entry name" value="Thioredoxin-like_sf"/>
</dbReference>
<dbReference type="PROSITE" id="PS51352">
    <property type="entry name" value="THIOREDOXIN_2"/>
    <property type="match status" value="1"/>
</dbReference>
<protein>
    <recommendedName>
        <fullName evidence="3">Thioredoxin domain-containing protein</fullName>
    </recommendedName>
</protein>
<dbReference type="SUPFAM" id="SSF52833">
    <property type="entry name" value="Thioredoxin-like"/>
    <property type="match status" value="1"/>
</dbReference>
<dbReference type="STRING" id="1802620.A3D91_02915"/>
<gene>
    <name evidence="4" type="ORF">A3D91_02915</name>
</gene>
<feature type="domain" description="Thioredoxin" evidence="3">
    <location>
        <begin position="42"/>
        <end position="174"/>
    </location>
</feature>
<evidence type="ECO:0000259" key="3">
    <source>
        <dbReference type="PROSITE" id="PS51352"/>
    </source>
</evidence>
<evidence type="ECO:0000313" key="4">
    <source>
        <dbReference type="EMBL" id="OGC53335.1"/>
    </source>
</evidence>
<keyword evidence="2" id="KW-1133">Transmembrane helix</keyword>
<accession>A0A1F4V804</accession>
<dbReference type="CDD" id="cd02947">
    <property type="entry name" value="TRX_family"/>
    <property type="match status" value="1"/>
</dbReference>
<sequence length="174" mass="19779">MHKKVLISIVIITSVVIVSLLISDGGVKKQKGVNSSDTINKEENTGNSPPTTIREAKLIAGNVSKYYEFEKESYEMALNEGKIVYLEFYANWCPICRGMEPDLKSGFNELNKENVVGFRVNYNDNETDEYEKQLAKNFGITYQHTRVVIKNGTVILTDNTSWNKDRFIKELSVL</sequence>
<dbReference type="Proteomes" id="UP000178127">
    <property type="component" value="Unassembled WGS sequence"/>
</dbReference>
<dbReference type="AlphaFoldDB" id="A0A1F4V804"/>
<dbReference type="EMBL" id="MEVD01000015">
    <property type="protein sequence ID" value="OGC53335.1"/>
    <property type="molecule type" value="Genomic_DNA"/>
</dbReference>
<keyword evidence="2" id="KW-0812">Transmembrane</keyword>
<name>A0A1F4V804_UNCKA</name>
<evidence type="ECO:0000313" key="5">
    <source>
        <dbReference type="Proteomes" id="UP000178127"/>
    </source>
</evidence>
<feature type="transmembrane region" description="Helical" evidence="2">
    <location>
        <begin position="6"/>
        <end position="23"/>
    </location>
</feature>
<comment type="caution">
    <text evidence="4">The sequence shown here is derived from an EMBL/GenBank/DDBJ whole genome shotgun (WGS) entry which is preliminary data.</text>
</comment>
<dbReference type="InterPro" id="IPR013766">
    <property type="entry name" value="Thioredoxin_domain"/>
</dbReference>
<proteinExistence type="predicted"/>
<evidence type="ECO:0000256" key="2">
    <source>
        <dbReference type="SAM" id="Phobius"/>
    </source>
</evidence>
<dbReference type="Pfam" id="PF00085">
    <property type="entry name" value="Thioredoxin"/>
    <property type="match status" value="1"/>
</dbReference>
<keyword evidence="2" id="KW-0472">Membrane</keyword>
<evidence type="ECO:0000256" key="1">
    <source>
        <dbReference type="SAM" id="MobiDB-lite"/>
    </source>
</evidence>
<feature type="region of interest" description="Disordered" evidence="1">
    <location>
        <begin position="28"/>
        <end position="50"/>
    </location>
</feature>